<dbReference type="InterPro" id="IPR018076">
    <property type="entry name" value="T2SS_GspF_dom"/>
</dbReference>
<proteinExistence type="predicted"/>
<dbReference type="PANTHER" id="PTHR35007:SF2">
    <property type="entry name" value="PILUS ASSEMBLE PROTEIN"/>
    <property type="match status" value="1"/>
</dbReference>
<geneLocation type="plasmid" evidence="8 9">
    <name>pMU3262</name>
</geneLocation>
<dbReference type="BioCyc" id="TSAC1094508:GLMA-2816-MONOMER"/>
<dbReference type="PATRIC" id="fig|1094508.3.peg.2798"/>
<accession>I3WBW6</accession>
<dbReference type="Proteomes" id="UP000006178">
    <property type="component" value="Plasmid pMU3262"/>
</dbReference>
<comment type="subcellular location">
    <subcellularLocation>
        <location evidence="1">Cell membrane</location>
        <topology evidence="1">Multi-pass membrane protein</topology>
    </subcellularLocation>
</comment>
<feature type="transmembrane region" description="Helical" evidence="6">
    <location>
        <begin position="257"/>
        <end position="279"/>
    </location>
</feature>
<evidence type="ECO:0000313" key="9">
    <source>
        <dbReference type="Proteomes" id="UP000006178"/>
    </source>
</evidence>
<evidence type="ECO:0000259" key="7">
    <source>
        <dbReference type="Pfam" id="PF00482"/>
    </source>
</evidence>
<evidence type="ECO:0000256" key="3">
    <source>
        <dbReference type="ARBA" id="ARBA00022692"/>
    </source>
</evidence>
<sequence length="283" mass="33129">MKMYRVKRKSLMKKKNKSRDINIKQYISDYEDILKLYNILDKNLYLAGYSINADKFIVYDFVAFLLEIFIFSFFTHSVFIGFVFALFVTVMSFIVISSFAKSRKQKMLRQFPAFIKAFINEFSINQNLKHVFNNIYNKIPKPLDKPILNLTMKINNSSDITEPIKEFKAEMDDIYVTVFCELLVIYNEKGGQLIEYLDTLLNLIEDEEMAHIQKSSEMTSVILYLPLLGVVALVALVLNFIYLPITKKLFFETSQGQFYFGIGILCLIVGFFLSLIMYYQNRI</sequence>
<protein>
    <submittedName>
        <fullName evidence="8">Type II secretion system F domain-containing protein</fullName>
    </submittedName>
</protein>
<keyword evidence="2" id="KW-1003">Cell membrane</keyword>
<evidence type="ECO:0000256" key="2">
    <source>
        <dbReference type="ARBA" id="ARBA00022475"/>
    </source>
</evidence>
<reference evidence="8 9" key="1">
    <citation type="journal article" date="2014" name="Appl. Environ. Microbiol.">
        <title>Profile of Secreted Hydrolases, Associated Proteins, and SlpA in Thermoanaerobacterium saccharolyticum during the Degradation of Hemicellulose.</title>
        <authorList>
            <person name="Currie D.H."/>
            <person name="Guss A.M."/>
            <person name="Herring C.D."/>
            <person name="Giannone R.J."/>
            <person name="Johnson C.M."/>
            <person name="Lankford P.K."/>
            <person name="Brown S.D."/>
            <person name="Hettich R.L."/>
            <person name="Lynd L.R."/>
        </authorList>
    </citation>
    <scope>NUCLEOTIDE SEQUENCE [LARGE SCALE GENOMIC DNA]</scope>
    <source>
        <strain evidence="9">DSM 8691 / JW/SL-YS485</strain>
    </source>
</reference>
<name>I3WBW6_THESW</name>
<evidence type="ECO:0000256" key="6">
    <source>
        <dbReference type="SAM" id="Phobius"/>
    </source>
</evidence>
<keyword evidence="4 6" id="KW-1133">Transmembrane helix</keyword>
<feature type="transmembrane region" description="Helical" evidence="6">
    <location>
        <begin position="80"/>
        <end position="100"/>
    </location>
</feature>
<feature type="transmembrane region" description="Helical" evidence="6">
    <location>
        <begin position="221"/>
        <end position="245"/>
    </location>
</feature>
<keyword evidence="3 6" id="KW-0812">Transmembrane</keyword>
<dbReference type="Pfam" id="PF00482">
    <property type="entry name" value="T2SSF"/>
    <property type="match status" value="1"/>
</dbReference>
<dbReference type="KEGG" id="tsh:Tsac_2770"/>
<keyword evidence="9" id="KW-1185">Reference proteome</keyword>
<evidence type="ECO:0000256" key="4">
    <source>
        <dbReference type="ARBA" id="ARBA00022989"/>
    </source>
</evidence>
<feature type="domain" description="Type II secretion system protein GspF" evidence="7">
    <location>
        <begin position="149"/>
        <end position="237"/>
    </location>
</feature>
<dbReference type="PANTHER" id="PTHR35007">
    <property type="entry name" value="INTEGRAL MEMBRANE PROTEIN-RELATED"/>
    <property type="match status" value="1"/>
</dbReference>
<keyword evidence="8" id="KW-0614">Plasmid</keyword>
<dbReference type="EMBL" id="CP003185">
    <property type="protein sequence ID" value="AFK94317.1"/>
    <property type="molecule type" value="Genomic_DNA"/>
</dbReference>
<organism evidence="8 9">
    <name type="scientific">Thermoanaerobacterium saccharolyticum (strain DSM 8691 / JW/SL-YS485)</name>
    <dbReference type="NCBI Taxonomy" id="1094508"/>
    <lineage>
        <taxon>Bacteria</taxon>
        <taxon>Bacillati</taxon>
        <taxon>Bacillota</taxon>
        <taxon>Clostridia</taxon>
        <taxon>Thermoanaerobacterales</taxon>
        <taxon>Thermoanaerobacteraceae</taxon>
        <taxon>Thermoanaerobacterium</taxon>
    </lineage>
</organism>
<gene>
    <name evidence="8" type="ordered locus">Tsac_2770</name>
</gene>
<keyword evidence="5 6" id="KW-0472">Membrane</keyword>
<evidence type="ECO:0000256" key="5">
    <source>
        <dbReference type="ARBA" id="ARBA00023136"/>
    </source>
</evidence>
<dbReference type="GO" id="GO:0005886">
    <property type="term" value="C:plasma membrane"/>
    <property type="evidence" value="ECO:0007669"/>
    <property type="project" value="UniProtKB-SubCell"/>
</dbReference>
<dbReference type="AlphaFoldDB" id="I3WBW6"/>
<evidence type="ECO:0000313" key="8">
    <source>
        <dbReference type="EMBL" id="AFK94317.1"/>
    </source>
</evidence>
<evidence type="ECO:0000256" key="1">
    <source>
        <dbReference type="ARBA" id="ARBA00004651"/>
    </source>
</evidence>
<feature type="transmembrane region" description="Helical" evidence="6">
    <location>
        <begin position="56"/>
        <end position="74"/>
    </location>
</feature>